<dbReference type="SUPFAM" id="SSF57184">
    <property type="entry name" value="Growth factor receptor domain"/>
    <property type="match status" value="2"/>
</dbReference>
<feature type="chain" id="PRO_5042933188" description="MRH domain-containing protein" evidence="5">
    <location>
        <begin position="27"/>
        <end position="1033"/>
    </location>
</feature>
<dbReference type="Pfam" id="PF23091">
    <property type="entry name" value="TNFR_ELAPOR1_6th"/>
    <property type="match status" value="1"/>
</dbReference>
<name>A0AAN5CUA9_9BILA</name>
<protein>
    <recommendedName>
        <fullName evidence="6">MRH domain-containing protein</fullName>
    </recommendedName>
</protein>
<dbReference type="SMART" id="SM01411">
    <property type="entry name" value="Ephrin_rec_like"/>
    <property type="match status" value="3"/>
</dbReference>
<dbReference type="InterPro" id="IPR056608">
    <property type="entry name" value="Elapor1/2_GBD"/>
</dbReference>
<dbReference type="PANTHER" id="PTHR22727">
    <property type="entry name" value="PROTEIN CBG13728"/>
    <property type="match status" value="1"/>
</dbReference>
<feature type="region of interest" description="Disordered" evidence="3">
    <location>
        <begin position="1008"/>
        <end position="1033"/>
    </location>
</feature>
<dbReference type="Pfam" id="PF23031">
    <property type="entry name" value="GBD_ELAPOR1"/>
    <property type="match status" value="1"/>
</dbReference>
<organism evidence="7 8">
    <name type="scientific">Pristionchus mayeri</name>
    <dbReference type="NCBI Taxonomy" id="1317129"/>
    <lineage>
        <taxon>Eukaryota</taxon>
        <taxon>Metazoa</taxon>
        <taxon>Ecdysozoa</taxon>
        <taxon>Nematoda</taxon>
        <taxon>Chromadorea</taxon>
        <taxon>Rhabditida</taxon>
        <taxon>Rhabditina</taxon>
        <taxon>Diplogasteromorpha</taxon>
        <taxon>Diplogasteroidea</taxon>
        <taxon>Neodiplogasteridae</taxon>
        <taxon>Pristionchus</taxon>
    </lineage>
</organism>
<keyword evidence="4" id="KW-0472">Membrane</keyword>
<dbReference type="InterPro" id="IPR056610">
    <property type="entry name" value="Elapor1/2_TNFR-like"/>
</dbReference>
<evidence type="ECO:0000256" key="5">
    <source>
        <dbReference type="SAM" id="SignalP"/>
    </source>
</evidence>
<dbReference type="Gene3D" id="2.10.50.10">
    <property type="entry name" value="Tumor Necrosis Factor Receptor, subunit A, domain 2"/>
    <property type="match status" value="1"/>
</dbReference>
<dbReference type="EMBL" id="BTRK01000004">
    <property type="protein sequence ID" value="GMR50717.1"/>
    <property type="molecule type" value="Genomic_DNA"/>
</dbReference>
<proteinExistence type="predicted"/>
<dbReference type="InterPro" id="IPR044865">
    <property type="entry name" value="MRH_dom"/>
</dbReference>
<evidence type="ECO:0000256" key="4">
    <source>
        <dbReference type="SAM" id="Phobius"/>
    </source>
</evidence>
<dbReference type="AlphaFoldDB" id="A0AAN5CUA9"/>
<accession>A0AAN5CUA9</accession>
<dbReference type="Proteomes" id="UP001328107">
    <property type="component" value="Unassembled WGS sequence"/>
</dbReference>
<evidence type="ECO:0000313" key="7">
    <source>
        <dbReference type="EMBL" id="GMR50717.1"/>
    </source>
</evidence>
<dbReference type="Pfam" id="PF23087">
    <property type="entry name" value="MRH_ELAPOR1_9th"/>
    <property type="match status" value="1"/>
</dbReference>
<evidence type="ECO:0000259" key="6">
    <source>
        <dbReference type="PROSITE" id="PS51914"/>
    </source>
</evidence>
<dbReference type="PANTHER" id="PTHR22727:SF15">
    <property type="entry name" value="MRH DOMAIN-CONTAINING PROTEIN"/>
    <property type="match status" value="1"/>
</dbReference>
<feature type="compositionally biased region" description="Low complexity" evidence="3">
    <location>
        <begin position="1008"/>
        <end position="1019"/>
    </location>
</feature>
<reference evidence="8" key="1">
    <citation type="submission" date="2022-10" db="EMBL/GenBank/DDBJ databases">
        <title>Genome assembly of Pristionchus species.</title>
        <authorList>
            <person name="Yoshida K."/>
            <person name="Sommer R.J."/>
        </authorList>
    </citation>
    <scope>NUCLEOTIDE SEQUENCE [LARGE SCALE GENOMIC DNA]</scope>
    <source>
        <strain evidence="8">RS5460</strain>
    </source>
</reference>
<evidence type="ECO:0000256" key="1">
    <source>
        <dbReference type="ARBA" id="ARBA00022729"/>
    </source>
</evidence>
<dbReference type="InterPro" id="IPR009030">
    <property type="entry name" value="Growth_fac_rcpt_cys_sf"/>
</dbReference>
<dbReference type="Pfam" id="PF23032">
    <property type="entry name" value="GBD_ELAPOR1-like_3rd"/>
    <property type="match status" value="1"/>
</dbReference>
<keyword evidence="4" id="KW-1133">Transmembrane helix</keyword>
<keyword evidence="4" id="KW-0812">Transmembrane</keyword>
<sequence>NSLISIKQRHMKLLLALFLLVSPAFSRECDANDFVYEYTSCGEHGERWRVAVPKSASLECSGGVPAPQKGINCSFSCGAGNYLDIATQSCRECTAGSYSLGGGIRFDEFTRLPAGFSVENIDSSQDILMDSSQTNQETRVNCPAESGWIVRNTELLYIPSPCVSKLSFTANLVRPGYVEYTYRMPTNTRGVSLSAVVKNEQCQSYRDEVRNLLSGLDKSHKEESQSGNGEWQKKRLELRTGPNVISWTVTNSREASGGGVIVMSRIDVVGIAFTRSCTPCPAGTYSERGAAECKPCHAGFFSTKGSPECGQCPLSQYSGPKSERCFDRPPCKQTDFYPVTEPCVNGNTKRTYKKVLPAVCNENAPGAAKQPADEPAHACPACNPGMATNPAGICEFCPPGQWSDGNGCKKCDSNSQPVYGYQFVQWNSLPPHVETRCEFVADDGLTACDIGQSWIPNGDSLVSAPSLQRGIAFEMTLAIEQGFHNPLLPTDLVASQQNPIGTITIVFDTRCADESCAFYFIEDVGADASSSFYRFLGSFNGTQPRRVLTHAITRKTPTRFMFVFVRSGASSLDDSIYDQARIFSINVTNVGKDRNGKQGGGAAQCTPCAFGDGGCSACDNGHYLDEITRKCLSCPPRSYSNISSSRVGVSSCVQCGPGLDSDGTQCLTRGKITLPQPNNGTREYDLTSLADKTFLMQGVRVFAREGTSYFHHLNISLVGAQKVACSEIFYEKLDRLSQPETVEGPACRLTAVPVQLANGTQKLAFVSPVMIASQICAITEAREFNGWKITESSLGYGPADKGDRPLDLHIFFEGGTTSSHCPNGTALAVTLRCDPNEKKIEMKFPATCPDGTCDGCLYQAILESSIACPLCGKSDYKIIKGECVGGQQTIHSIPQKHCVVAGAEASEHTAHCSVISENLRLLIISGGMALVLMLIILCKVYRRNQRLEYKYMKLAESKGGYELAGAESCALDESEDDEEEFQDRVIFSKGRGSNTQSAQKGGFFARLAGGSSASAPSSSDRTHFANAIEEDED</sequence>
<feature type="non-terminal residue" evidence="7">
    <location>
        <position position="1"/>
    </location>
</feature>
<feature type="signal peptide" evidence="5">
    <location>
        <begin position="1"/>
        <end position="26"/>
    </location>
</feature>
<dbReference type="InterPro" id="IPR056609">
    <property type="entry name" value="Elapor1-like_3rd"/>
</dbReference>
<feature type="transmembrane region" description="Helical" evidence="4">
    <location>
        <begin position="921"/>
        <end position="941"/>
    </location>
</feature>
<gene>
    <name evidence="7" type="ORF">PMAYCL1PPCAC_20912</name>
</gene>
<keyword evidence="8" id="KW-1185">Reference proteome</keyword>
<dbReference type="GO" id="GO:0016020">
    <property type="term" value="C:membrane"/>
    <property type="evidence" value="ECO:0007669"/>
    <property type="project" value="TreeGrafter"/>
</dbReference>
<evidence type="ECO:0000256" key="2">
    <source>
        <dbReference type="ARBA" id="ARBA00023157"/>
    </source>
</evidence>
<keyword evidence="2" id="KW-1015">Disulfide bond</keyword>
<feature type="domain" description="MRH" evidence="6">
    <location>
        <begin position="664"/>
        <end position="870"/>
    </location>
</feature>
<dbReference type="InterPro" id="IPR056607">
    <property type="entry name" value="Elapor1/2_MRH"/>
</dbReference>
<evidence type="ECO:0000256" key="3">
    <source>
        <dbReference type="SAM" id="MobiDB-lite"/>
    </source>
</evidence>
<dbReference type="PROSITE" id="PS51914">
    <property type="entry name" value="MRH"/>
    <property type="match status" value="1"/>
</dbReference>
<comment type="caution">
    <text evidence="7">The sequence shown here is derived from an EMBL/GenBank/DDBJ whole genome shotgun (WGS) entry which is preliminary data.</text>
</comment>
<evidence type="ECO:0000313" key="8">
    <source>
        <dbReference type="Proteomes" id="UP001328107"/>
    </source>
</evidence>
<keyword evidence="1 5" id="KW-0732">Signal</keyword>
<dbReference type="InterPro" id="IPR039181">
    <property type="entry name" value="Elapor1/2"/>
</dbReference>